<dbReference type="EMBL" id="DF968180">
    <property type="protein sequence ID" value="GAP39819.1"/>
    <property type="molecule type" value="Genomic_DNA"/>
</dbReference>
<dbReference type="STRING" id="1678840.ATC1_12355"/>
<dbReference type="GO" id="GO:0005829">
    <property type="term" value="C:cytosol"/>
    <property type="evidence" value="ECO:0007669"/>
    <property type="project" value="TreeGrafter"/>
</dbReference>
<dbReference type="OrthoDB" id="9814556at2"/>
<dbReference type="RefSeq" id="WP_062278568.1">
    <property type="nucleotide sequence ID" value="NZ_DF968180.1"/>
</dbReference>
<dbReference type="GO" id="GO:0008767">
    <property type="term" value="F:UDP-galactopyranose mutase activity"/>
    <property type="evidence" value="ECO:0007669"/>
    <property type="project" value="TreeGrafter"/>
</dbReference>
<dbReference type="NCBIfam" id="NF005548">
    <property type="entry name" value="PRK07208.1-4"/>
    <property type="match status" value="1"/>
</dbReference>
<name>A0A0K8PBC8_9CHLR</name>
<dbReference type="PRINTS" id="PR00419">
    <property type="entry name" value="ADXRDTASE"/>
</dbReference>
<organism evidence="2">
    <name type="scientific">Flexilinea flocculi</name>
    <dbReference type="NCBI Taxonomy" id="1678840"/>
    <lineage>
        <taxon>Bacteria</taxon>
        <taxon>Bacillati</taxon>
        <taxon>Chloroflexota</taxon>
        <taxon>Anaerolineae</taxon>
        <taxon>Anaerolineales</taxon>
        <taxon>Anaerolineaceae</taxon>
        <taxon>Flexilinea</taxon>
    </lineage>
</organism>
<proteinExistence type="predicted"/>
<evidence type="ECO:0000313" key="2">
    <source>
        <dbReference type="EMBL" id="GAP39819.1"/>
    </source>
</evidence>
<dbReference type="GO" id="GO:0016491">
    <property type="term" value="F:oxidoreductase activity"/>
    <property type="evidence" value="ECO:0007669"/>
    <property type="project" value="InterPro"/>
</dbReference>
<dbReference type="GO" id="GO:0050660">
    <property type="term" value="F:flavin adenine dinucleotide binding"/>
    <property type="evidence" value="ECO:0007669"/>
    <property type="project" value="TreeGrafter"/>
</dbReference>
<dbReference type="AlphaFoldDB" id="A0A0K8PBC8"/>
<evidence type="ECO:0000259" key="1">
    <source>
        <dbReference type="Pfam" id="PF01593"/>
    </source>
</evidence>
<accession>A0A0K8PBC8</accession>
<dbReference type="InterPro" id="IPR002937">
    <property type="entry name" value="Amino_oxidase"/>
</dbReference>
<dbReference type="NCBIfam" id="NF005549">
    <property type="entry name" value="PRK07208.1-5"/>
    <property type="match status" value="1"/>
</dbReference>
<dbReference type="PATRIC" id="fig|1678840.3.peg.918"/>
<protein>
    <submittedName>
        <fullName evidence="2">Protoporphyrinogen oxidase</fullName>
    </submittedName>
</protein>
<feature type="domain" description="Amine oxidase" evidence="1">
    <location>
        <begin position="16"/>
        <end position="429"/>
    </location>
</feature>
<evidence type="ECO:0000313" key="3">
    <source>
        <dbReference type="Proteomes" id="UP000053370"/>
    </source>
</evidence>
<sequence>MKDKETTIVVIGAGPAGLTAAFELLKQSNGKYHVIVLEALDEYGGISRTVRYHGNRMDLGGHRFFSKDQNVMNWWLDRMPLQGKPSKDDILTNTQKPLFDGGPDPESTDRVMLFRNRISRIYYLRRFFDYPISLKLQTFINMGLKNTILSGFSYFSSIIKKIPEDSLENFYINRFGKKLYAMFFENYTEKVWGRHPSKISADWGAQRVKGLSISKILLDMLSKLLPNSIKAKRAVETSLIEQFWYPKLGPGQLWELVAADIIEMGGTICKNCKVTNLKLINGKIQSLSYLENNMKKELEADLFISSMPLKDLVNGMEGTVPQQIRRIANGLPYRNFITVGLQLSAIRLKNHTKIATPYQRIPDCWIYVQEPDVKMGRIQIFNNWSPYLVKDFENNISLGLEYFCSEGDELWTMPDDQFIQNAIHELVTMDIIDEKDVLDSHIEHVEKAYPAYFDTYQEIDQLITWLNTIDNLYCIGRNGQHRYNNSDHSMATAFEAVKNILNNVNSKENIWQINTEKVYHETAEKQ</sequence>
<dbReference type="NCBIfam" id="NF005546">
    <property type="entry name" value="PRK07208.1-2"/>
    <property type="match status" value="1"/>
</dbReference>
<dbReference type="PANTHER" id="PTHR21197:SF0">
    <property type="entry name" value="UDP-GALACTOPYRANOSE MUTASE"/>
    <property type="match status" value="1"/>
</dbReference>
<gene>
    <name evidence="2" type="ORF">ATC1_12355</name>
</gene>
<keyword evidence="3" id="KW-1185">Reference proteome</keyword>
<dbReference type="InterPro" id="IPR036188">
    <property type="entry name" value="FAD/NAD-bd_sf"/>
</dbReference>
<reference evidence="2" key="1">
    <citation type="journal article" date="2015" name="Genome Announc.">
        <title>Draft Genome Sequence of Anaerolineae Strain TC1, a Novel Isolate from a Methanogenic Wastewater Treatment System.</title>
        <authorList>
            <person name="Matsuura N."/>
            <person name="Tourlousse D.M."/>
            <person name="Sun L."/>
            <person name="Toyonaga M."/>
            <person name="Kuroda K."/>
            <person name="Ohashi A."/>
            <person name="Cruz R."/>
            <person name="Yamaguchi T."/>
            <person name="Sekiguchi Y."/>
        </authorList>
    </citation>
    <scope>NUCLEOTIDE SEQUENCE [LARGE SCALE GENOMIC DNA]</scope>
    <source>
        <strain evidence="2">TC1</strain>
    </source>
</reference>
<dbReference type="Pfam" id="PF01593">
    <property type="entry name" value="Amino_oxidase"/>
    <property type="match status" value="1"/>
</dbReference>
<dbReference type="Gene3D" id="3.50.50.60">
    <property type="entry name" value="FAD/NAD(P)-binding domain"/>
    <property type="match status" value="1"/>
</dbReference>
<dbReference type="Proteomes" id="UP000053370">
    <property type="component" value="Unassembled WGS sequence"/>
</dbReference>
<dbReference type="PANTHER" id="PTHR21197">
    <property type="entry name" value="UDP-GALACTOPYRANOSE MUTASE"/>
    <property type="match status" value="1"/>
</dbReference>
<dbReference type="SUPFAM" id="SSF51905">
    <property type="entry name" value="FAD/NAD(P)-binding domain"/>
    <property type="match status" value="1"/>
</dbReference>